<dbReference type="InterPro" id="IPR005247">
    <property type="entry name" value="YbhB_YbcL/LppC-like"/>
</dbReference>
<dbReference type="CDD" id="cd00865">
    <property type="entry name" value="PEBP_bact_arch"/>
    <property type="match status" value="1"/>
</dbReference>
<dbReference type="InterPro" id="IPR008914">
    <property type="entry name" value="PEBP"/>
</dbReference>
<dbReference type="Gene3D" id="3.90.280.10">
    <property type="entry name" value="PEBP-like"/>
    <property type="match status" value="1"/>
</dbReference>
<proteinExistence type="predicted"/>
<protein>
    <submittedName>
        <fullName evidence="1">YbhB/YbcL family Raf kinase inhibitor-like protein</fullName>
    </submittedName>
</protein>
<reference evidence="1 2" key="1">
    <citation type="submission" date="2024-01" db="EMBL/GenBank/DDBJ databases">
        <title>Multi-omics insights into the function and evolution of sodium benzoate biodegradation pathways in Benzoatithermus flavus gen. nov., sp. nov. from hot spring.</title>
        <authorList>
            <person name="Hu C.-J."/>
            <person name="Li W.-J."/>
        </authorList>
    </citation>
    <scope>NUCLEOTIDE SEQUENCE [LARGE SCALE GENOMIC DNA]</scope>
    <source>
        <strain evidence="1 2">SYSU G07066</strain>
    </source>
</reference>
<dbReference type="SUPFAM" id="SSF49777">
    <property type="entry name" value="PEBP-like"/>
    <property type="match status" value="1"/>
</dbReference>
<dbReference type="Proteomes" id="UP001375743">
    <property type="component" value="Unassembled WGS sequence"/>
</dbReference>
<dbReference type="NCBIfam" id="TIGR00481">
    <property type="entry name" value="YbhB/YbcL family Raf kinase inhibitor-like protein"/>
    <property type="match status" value="1"/>
</dbReference>
<dbReference type="InterPro" id="IPR036610">
    <property type="entry name" value="PEBP-like_sf"/>
</dbReference>
<dbReference type="EMBL" id="JBBLZC010000028">
    <property type="protein sequence ID" value="MEK0085506.1"/>
    <property type="molecule type" value="Genomic_DNA"/>
</dbReference>
<dbReference type="Pfam" id="PF01161">
    <property type="entry name" value="PBP"/>
    <property type="match status" value="1"/>
</dbReference>
<keyword evidence="2" id="KW-1185">Reference proteome</keyword>
<evidence type="ECO:0000313" key="2">
    <source>
        <dbReference type="Proteomes" id="UP001375743"/>
    </source>
</evidence>
<keyword evidence="1" id="KW-0649">Protein kinase inhibitor</keyword>
<sequence length="154" mass="16828">MPFLLDSPAFRDGHPIPAKYTADGENVSPPLRWSGAPPGTRSFVLKMEDPDAPSGTFRHWGLYNIAGSRTELPEGVGHGAKTESLGMGVNDFGHSRYDGPAPPKGHGRHHYHFYLAALDVEELTQAPKACVEEIWRAAQKHVLGVAELVGTYER</sequence>
<name>A0ABU8XWD0_9PROT</name>
<gene>
    <name evidence="1" type="ORF">U1T56_20320</name>
</gene>
<comment type="caution">
    <text evidence="1">The sequence shown here is derived from an EMBL/GenBank/DDBJ whole genome shotgun (WGS) entry which is preliminary data.</text>
</comment>
<dbReference type="RefSeq" id="WP_418161355.1">
    <property type="nucleotide sequence ID" value="NZ_JBBLZC010000028.1"/>
</dbReference>
<dbReference type="PANTHER" id="PTHR30289:SF1">
    <property type="entry name" value="PEBP (PHOSPHATIDYLETHANOLAMINE-BINDING PROTEIN) FAMILY PROTEIN"/>
    <property type="match status" value="1"/>
</dbReference>
<dbReference type="PANTHER" id="PTHR30289">
    <property type="entry name" value="UNCHARACTERIZED PROTEIN YBCL-RELATED"/>
    <property type="match status" value="1"/>
</dbReference>
<accession>A0ABU8XWD0</accession>
<dbReference type="GO" id="GO:0004860">
    <property type="term" value="F:protein kinase inhibitor activity"/>
    <property type="evidence" value="ECO:0007669"/>
    <property type="project" value="UniProtKB-KW"/>
</dbReference>
<organism evidence="1 2">
    <name type="scientific">Benzoatithermus flavus</name>
    <dbReference type="NCBI Taxonomy" id="3108223"/>
    <lineage>
        <taxon>Bacteria</taxon>
        <taxon>Pseudomonadati</taxon>
        <taxon>Pseudomonadota</taxon>
        <taxon>Alphaproteobacteria</taxon>
        <taxon>Geminicoccales</taxon>
        <taxon>Geminicoccaceae</taxon>
        <taxon>Benzoatithermus</taxon>
    </lineage>
</organism>
<evidence type="ECO:0000313" key="1">
    <source>
        <dbReference type="EMBL" id="MEK0085506.1"/>
    </source>
</evidence>